<feature type="domain" description="HTH LytTR-type" evidence="1">
    <location>
        <begin position="37"/>
        <end position="126"/>
    </location>
</feature>
<dbReference type="SMART" id="SM00850">
    <property type="entry name" value="LytTR"/>
    <property type="match status" value="1"/>
</dbReference>
<dbReference type="PROSITE" id="PS50930">
    <property type="entry name" value="HTH_LYTTR"/>
    <property type="match status" value="1"/>
</dbReference>
<dbReference type="PANTHER" id="PTHR37299">
    <property type="entry name" value="TRANSCRIPTIONAL REGULATOR-RELATED"/>
    <property type="match status" value="1"/>
</dbReference>
<keyword evidence="3" id="KW-1185">Reference proteome</keyword>
<gene>
    <name evidence="2" type="ORF">GO755_00665</name>
</gene>
<dbReference type="Proteomes" id="UP000436006">
    <property type="component" value="Unassembled WGS sequence"/>
</dbReference>
<proteinExistence type="predicted"/>
<dbReference type="Gene3D" id="2.40.50.1020">
    <property type="entry name" value="LytTr DNA-binding domain"/>
    <property type="match status" value="1"/>
</dbReference>
<dbReference type="GO" id="GO:0000156">
    <property type="term" value="F:phosphorelay response regulator activity"/>
    <property type="evidence" value="ECO:0007669"/>
    <property type="project" value="InterPro"/>
</dbReference>
<protein>
    <submittedName>
        <fullName evidence="2">Response regulator receiver protein</fullName>
    </submittedName>
</protein>
<dbReference type="AlphaFoldDB" id="A0A7K1S3X0"/>
<dbReference type="EMBL" id="WPIN01000001">
    <property type="protein sequence ID" value="MVM28523.1"/>
    <property type="molecule type" value="Genomic_DNA"/>
</dbReference>
<reference evidence="2 3" key="1">
    <citation type="submission" date="2019-12" db="EMBL/GenBank/DDBJ databases">
        <title>Spirosoma sp. HMF4905 genome sequencing and assembly.</title>
        <authorList>
            <person name="Kang H."/>
            <person name="Cha I."/>
            <person name="Kim H."/>
            <person name="Joh K."/>
        </authorList>
    </citation>
    <scope>NUCLEOTIDE SEQUENCE [LARGE SCALE GENOMIC DNA]</scope>
    <source>
        <strain evidence="2 3">HMF4905</strain>
    </source>
</reference>
<organism evidence="2 3">
    <name type="scientific">Spirosoma arboris</name>
    <dbReference type="NCBI Taxonomy" id="2682092"/>
    <lineage>
        <taxon>Bacteria</taxon>
        <taxon>Pseudomonadati</taxon>
        <taxon>Bacteroidota</taxon>
        <taxon>Cytophagia</taxon>
        <taxon>Cytophagales</taxon>
        <taxon>Cytophagaceae</taxon>
        <taxon>Spirosoma</taxon>
    </lineage>
</organism>
<accession>A0A7K1S3X0</accession>
<dbReference type="PANTHER" id="PTHR37299:SF1">
    <property type="entry name" value="STAGE 0 SPORULATION PROTEIN A HOMOLOG"/>
    <property type="match status" value="1"/>
</dbReference>
<sequence>MIYYLKHQPENDSDLLAWPPLRVYTNDTGVQWLNVVDLVYLEGEINYTWLHWTDGRRLLMPYTLKRLASKLPPAWFLRLHRHYMVNLRFIEKVELKSNKPEVHLLTGVYLPISRRRWVELRKQFVFQ</sequence>
<evidence type="ECO:0000313" key="3">
    <source>
        <dbReference type="Proteomes" id="UP000436006"/>
    </source>
</evidence>
<evidence type="ECO:0000313" key="2">
    <source>
        <dbReference type="EMBL" id="MVM28523.1"/>
    </source>
</evidence>
<dbReference type="GO" id="GO:0003677">
    <property type="term" value="F:DNA binding"/>
    <property type="evidence" value="ECO:0007669"/>
    <property type="project" value="InterPro"/>
</dbReference>
<dbReference type="InterPro" id="IPR007492">
    <property type="entry name" value="LytTR_DNA-bd_dom"/>
</dbReference>
<name>A0A7K1S3X0_9BACT</name>
<dbReference type="RefSeq" id="WP_157582643.1">
    <property type="nucleotide sequence ID" value="NZ_WPIN01000001.1"/>
</dbReference>
<dbReference type="Pfam" id="PF04397">
    <property type="entry name" value="LytTR"/>
    <property type="match status" value="1"/>
</dbReference>
<comment type="caution">
    <text evidence="2">The sequence shown here is derived from an EMBL/GenBank/DDBJ whole genome shotgun (WGS) entry which is preliminary data.</text>
</comment>
<dbReference type="InterPro" id="IPR046947">
    <property type="entry name" value="LytR-like"/>
</dbReference>
<evidence type="ECO:0000259" key="1">
    <source>
        <dbReference type="PROSITE" id="PS50930"/>
    </source>
</evidence>